<reference evidence="1 2" key="1">
    <citation type="journal article" date="2015" name="Nature">
        <title>rRNA introns, odd ribosomes, and small enigmatic genomes across a large radiation of phyla.</title>
        <authorList>
            <person name="Brown C.T."/>
            <person name="Hug L.A."/>
            <person name="Thomas B.C."/>
            <person name="Sharon I."/>
            <person name="Castelle C.J."/>
            <person name="Singh A."/>
            <person name="Wilkins M.J."/>
            <person name="Williams K.H."/>
            <person name="Banfield J.F."/>
        </authorList>
    </citation>
    <scope>NUCLEOTIDE SEQUENCE [LARGE SCALE GENOMIC DNA]</scope>
</reference>
<evidence type="ECO:0000313" key="1">
    <source>
        <dbReference type="EMBL" id="KKQ13626.1"/>
    </source>
</evidence>
<accession>A0A0G0IC35</accession>
<dbReference type="AlphaFoldDB" id="A0A0G0IC35"/>
<sequence length="38" mass="4115">MKEKTKITLLLVGIAIVFLVLPSLPDKTPATEALTDFS</sequence>
<organism evidence="1 2">
    <name type="scientific">Candidatus Daviesbacteria bacterium GW2011_GWA1_36_8</name>
    <dbReference type="NCBI Taxonomy" id="1618417"/>
    <lineage>
        <taxon>Bacteria</taxon>
        <taxon>Candidatus Daviesiibacteriota</taxon>
    </lineage>
</organism>
<dbReference type="Proteomes" id="UP000034448">
    <property type="component" value="Unassembled WGS sequence"/>
</dbReference>
<name>A0A0G0IC35_9BACT</name>
<gene>
    <name evidence="1" type="ORF">US28_C0047G0012</name>
</gene>
<protein>
    <submittedName>
        <fullName evidence="1">Uncharacterized protein</fullName>
    </submittedName>
</protein>
<proteinExistence type="predicted"/>
<evidence type="ECO:0000313" key="2">
    <source>
        <dbReference type="Proteomes" id="UP000034448"/>
    </source>
</evidence>
<feature type="non-terminal residue" evidence="1">
    <location>
        <position position="38"/>
    </location>
</feature>
<dbReference type="EMBL" id="LBSJ01000047">
    <property type="protein sequence ID" value="KKQ13626.1"/>
    <property type="molecule type" value="Genomic_DNA"/>
</dbReference>
<comment type="caution">
    <text evidence="1">The sequence shown here is derived from an EMBL/GenBank/DDBJ whole genome shotgun (WGS) entry which is preliminary data.</text>
</comment>